<dbReference type="AlphaFoldDB" id="A0A1E7FNA8"/>
<reference evidence="1 2" key="1">
    <citation type="submission" date="2016-09" db="EMBL/GenBank/DDBJ databases">
        <title>Extensive genetic diversity and differential bi-allelic expression allows diatom success in the polar Southern Ocean.</title>
        <authorList>
            <consortium name="DOE Joint Genome Institute"/>
            <person name="Mock T."/>
            <person name="Otillar R.P."/>
            <person name="Strauss J."/>
            <person name="Dupont C."/>
            <person name="Frickenhaus S."/>
            <person name="Maumus F."/>
            <person name="Mcmullan M."/>
            <person name="Sanges R."/>
            <person name="Schmutz J."/>
            <person name="Toseland A."/>
            <person name="Valas R."/>
            <person name="Veluchamy A."/>
            <person name="Ward B.J."/>
            <person name="Allen A."/>
            <person name="Barry K."/>
            <person name="Falciatore A."/>
            <person name="Ferrante M."/>
            <person name="Fortunato A.E."/>
            <person name="Gloeckner G."/>
            <person name="Gruber A."/>
            <person name="Hipkin R."/>
            <person name="Janech M."/>
            <person name="Kroth P."/>
            <person name="Leese F."/>
            <person name="Lindquist E."/>
            <person name="Lyon B.R."/>
            <person name="Martin J."/>
            <person name="Mayer C."/>
            <person name="Parker M."/>
            <person name="Quesneville H."/>
            <person name="Raymond J."/>
            <person name="Uhlig C."/>
            <person name="Valentin K.U."/>
            <person name="Worden A.Z."/>
            <person name="Armbrust E.V."/>
            <person name="Bowler C."/>
            <person name="Green B."/>
            <person name="Moulton V."/>
            <person name="Van Oosterhout C."/>
            <person name="Grigoriev I."/>
        </authorList>
    </citation>
    <scope>NUCLEOTIDE SEQUENCE [LARGE SCALE GENOMIC DNA]</scope>
    <source>
        <strain evidence="1 2">CCMP1102</strain>
    </source>
</reference>
<organism evidence="1 2">
    <name type="scientific">Fragilariopsis cylindrus CCMP1102</name>
    <dbReference type="NCBI Taxonomy" id="635003"/>
    <lineage>
        <taxon>Eukaryota</taxon>
        <taxon>Sar</taxon>
        <taxon>Stramenopiles</taxon>
        <taxon>Ochrophyta</taxon>
        <taxon>Bacillariophyta</taxon>
        <taxon>Bacillariophyceae</taxon>
        <taxon>Bacillariophycidae</taxon>
        <taxon>Bacillariales</taxon>
        <taxon>Bacillariaceae</taxon>
        <taxon>Fragilariopsis</taxon>
    </lineage>
</organism>
<evidence type="ECO:0000313" key="2">
    <source>
        <dbReference type="Proteomes" id="UP000095751"/>
    </source>
</evidence>
<evidence type="ECO:0000313" key="1">
    <source>
        <dbReference type="EMBL" id="OEU19616.1"/>
    </source>
</evidence>
<keyword evidence="2" id="KW-1185">Reference proteome</keyword>
<dbReference type="InParanoid" id="A0A1E7FNA8"/>
<dbReference type="SUPFAM" id="SSF53300">
    <property type="entry name" value="vWA-like"/>
    <property type="match status" value="1"/>
</dbReference>
<evidence type="ECO:0008006" key="3">
    <source>
        <dbReference type="Google" id="ProtNLM"/>
    </source>
</evidence>
<proteinExistence type="predicted"/>
<dbReference type="OrthoDB" id="44298at2759"/>
<protein>
    <recommendedName>
        <fullName evidence="3">VWFA domain-containing protein</fullName>
    </recommendedName>
</protein>
<dbReference type="KEGG" id="fcy:FRACYDRAFT_235676"/>
<dbReference type="EMBL" id="KV784355">
    <property type="protein sequence ID" value="OEU19616.1"/>
    <property type="molecule type" value="Genomic_DNA"/>
</dbReference>
<sequence length="522" mass="58350">MSTGDVQSYINIPALSHNHGRTTTAFIHPTKRRRRQQRQHHNQNIDTASIATSTSTSLFYSSSLVLRSESITNSSAVSVSSVNLRSDYASSTVGKSATTKIKTHYHHHHNSNNNYNSKNNDWLKELGLPRGLRGTLLRNIQEVSSKRIWIIDNSGSMKMLDGHEILGGVHDIVGEVENDDANVNNDIVNVISNNNDPTKLKSKMISNTGSSSSTRWAEAQETVNCHAQLSSVLGAPTDFRLLNKPSNGGPQKFRVGYDNAASTNSKNYGIINVVKPSMSMFRRRQSDSNRVEKIMNRQKPKGKTPLHEAILDVRKEVIRMLPQLRADGMKVTIIICTDGCTDSAANDNNNQQELENALESLKGLPVCIVIRLCTDHGHVVDFYNGLDVRMSSSNNNHGSSIELLTLDVLDDYEAEAKQVYEHNPWLNYALVLHRMREMGLQGSSELLDDIDQRSFTGDEIRSFCALLFGTTSDLLPDPLCDEDNFVAEIDILQKKEKQLHWNPNKKKMASWIDVDELLTALQ</sequence>
<accession>A0A1E7FNA8</accession>
<name>A0A1E7FNA8_9STRA</name>
<gene>
    <name evidence="1" type="ORF">FRACYDRAFT_235676</name>
</gene>
<dbReference type="InterPro" id="IPR036465">
    <property type="entry name" value="vWFA_dom_sf"/>
</dbReference>
<dbReference type="Proteomes" id="UP000095751">
    <property type="component" value="Unassembled WGS sequence"/>
</dbReference>